<dbReference type="Pfam" id="PF00072">
    <property type="entry name" value="Response_reg"/>
    <property type="match status" value="1"/>
</dbReference>
<dbReference type="Gene3D" id="1.10.10.10">
    <property type="entry name" value="Winged helix-like DNA-binding domain superfamily/Winged helix DNA-binding domain"/>
    <property type="match status" value="1"/>
</dbReference>
<dbReference type="SUPFAM" id="SSF46894">
    <property type="entry name" value="C-terminal effector domain of the bipartite response regulators"/>
    <property type="match status" value="1"/>
</dbReference>
<keyword evidence="2" id="KW-0238">DNA-binding</keyword>
<evidence type="ECO:0000256" key="2">
    <source>
        <dbReference type="ARBA" id="ARBA00023125"/>
    </source>
</evidence>
<reference evidence="6" key="1">
    <citation type="submission" date="2022-09" db="EMBL/GenBank/DDBJ databases">
        <title>Intensive care unit water sources are persistently colonized with multi-drug resistant bacteria and are the site of extensive horizontal gene transfer of antibiotic resistance genes.</title>
        <authorList>
            <person name="Diorio-Toth L."/>
        </authorList>
    </citation>
    <scope>NUCLEOTIDE SEQUENCE</scope>
    <source>
        <strain evidence="6">GD03676</strain>
    </source>
</reference>
<evidence type="ECO:0000256" key="1">
    <source>
        <dbReference type="ARBA" id="ARBA00022553"/>
    </source>
</evidence>
<protein>
    <submittedName>
        <fullName evidence="6">Response regulator transcription factor</fullName>
    </submittedName>
</protein>
<dbReference type="InterPro" id="IPR051015">
    <property type="entry name" value="EvgA-like"/>
</dbReference>
<dbReference type="CDD" id="cd06170">
    <property type="entry name" value="LuxR_C_like"/>
    <property type="match status" value="1"/>
</dbReference>
<evidence type="ECO:0000313" key="7">
    <source>
        <dbReference type="Proteomes" id="UP001161276"/>
    </source>
</evidence>
<proteinExistence type="predicted"/>
<dbReference type="InterPro" id="IPR036388">
    <property type="entry name" value="WH-like_DNA-bd_sf"/>
</dbReference>
<dbReference type="GO" id="GO:0000160">
    <property type="term" value="P:phosphorelay signal transduction system"/>
    <property type="evidence" value="ECO:0007669"/>
    <property type="project" value="InterPro"/>
</dbReference>
<gene>
    <name evidence="6" type="ORF">N5K24_08635</name>
</gene>
<keyword evidence="1 3" id="KW-0597">Phosphoprotein</keyword>
<dbReference type="EMBL" id="JAOCKG010000003">
    <property type="protein sequence ID" value="MDH2050462.1"/>
    <property type="molecule type" value="Genomic_DNA"/>
</dbReference>
<feature type="domain" description="HTH luxR-type" evidence="4">
    <location>
        <begin position="140"/>
        <end position="205"/>
    </location>
</feature>
<dbReference type="InterPro" id="IPR001789">
    <property type="entry name" value="Sig_transdc_resp-reg_receiver"/>
</dbReference>
<evidence type="ECO:0000259" key="5">
    <source>
        <dbReference type="PROSITE" id="PS50110"/>
    </source>
</evidence>
<feature type="modified residue" description="4-aspartylphosphate" evidence="3">
    <location>
        <position position="55"/>
    </location>
</feature>
<dbReference type="PANTHER" id="PTHR45566:SF2">
    <property type="entry name" value="NARL SUBFAMILY"/>
    <property type="match status" value="1"/>
</dbReference>
<dbReference type="SUPFAM" id="SSF52172">
    <property type="entry name" value="CheY-like"/>
    <property type="match status" value="1"/>
</dbReference>
<dbReference type="AlphaFoldDB" id="A0AA43B163"/>
<dbReference type="CDD" id="cd17535">
    <property type="entry name" value="REC_NarL-like"/>
    <property type="match status" value="1"/>
</dbReference>
<dbReference type="PRINTS" id="PR00038">
    <property type="entry name" value="HTHLUXR"/>
</dbReference>
<dbReference type="SMART" id="SM00421">
    <property type="entry name" value="HTH_LUXR"/>
    <property type="match status" value="1"/>
</dbReference>
<dbReference type="Gene3D" id="3.40.50.2300">
    <property type="match status" value="1"/>
</dbReference>
<dbReference type="Pfam" id="PF00196">
    <property type="entry name" value="GerE"/>
    <property type="match status" value="1"/>
</dbReference>
<dbReference type="InterPro" id="IPR058245">
    <property type="entry name" value="NreC/VraR/RcsB-like_REC"/>
</dbReference>
<evidence type="ECO:0000313" key="6">
    <source>
        <dbReference type="EMBL" id="MDH2050462.1"/>
    </source>
</evidence>
<organism evidence="6 7">
    <name type="scientific">Achromobacter marplatensis</name>
    <dbReference type="NCBI Taxonomy" id="470868"/>
    <lineage>
        <taxon>Bacteria</taxon>
        <taxon>Pseudomonadati</taxon>
        <taxon>Pseudomonadota</taxon>
        <taxon>Betaproteobacteria</taxon>
        <taxon>Burkholderiales</taxon>
        <taxon>Alcaligenaceae</taxon>
        <taxon>Achromobacter</taxon>
    </lineage>
</organism>
<accession>A0AA43B163</accession>
<sequence length="211" mass="22767">MNAVLLIDDHAMFREALVMALAHAMPALAVHPAASGQEALALLDRHADIGNVIMDYYLPDMAGAELLKRLRQRRAQLRVLVLSASQDPDDERRAMEAGARGFLNKSASCQALTAALEAINAADAPRTPYAGGTPPRSPDDAALLRTLTPRQSEVLRLICDGLRNKEISERLNMTEKTVKTHVSAILATLGVLNRTQATLVARRGGVFGKPT</sequence>
<dbReference type="InterPro" id="IPR011006">
    <property type="entry name" value="CheY-like_superfamily"/>
</dbReference>
<evidence type="ECO:0000256" key="3">
    <source>
        <dbReference type="PROSITE-ProRule" id="PRU00169"/>
    </source>
</evidence>
<dbReference type="InterPro" id="IPR016032">
    <property type="entry name" value="Sig_transdc_resp-reg_C-effctor"/>
</dbReference>
<dbReference type="PANTHER" id="PTHR45566">
    <property type="entry name" value="HTH-TYPE TRANSCRIPTIONAL REGULATOR YHJB-RELATED"/>
    <property type="match status" value="1"/>
</dbReference>
<dbReference type="PROSITE" id="PS50110">
    <property type="entry name" value="RESPONSE_REGULATORY"/>
    <property type="match status" value="1"/>
</dbReference>
<dbReference type="SMART" id="SM00448">
    <property type="entry name" value="REC"/>
    <property type="match status" value="1"/>
</dbReference>
<dbReference type="InterPro" id="IPR000792">
    <property type="entry name" value="Tscrpt_reg_LuxR_C"/>
</dbReference>
<dbReference type="PROSITE" id="PS50043">
    <property type="entry name" value="HTH_LUXR_2"/>
    <property type="match status" value="1"/>
</dbReference>
<feature type="domain" description="Response regulatory" evidence="5">
    <location>
        <begin position="3"/>
        <end position="120"/>
    </location>
</feature>
<dbReference type="RefSeq" id="WP_280026437.1">
    <property type="nucleotide sequence ID" value="NZ_CBDEUO010000012.1"/>
</dbReference>
<evidence type="ECO:0000259" key="4">
    <source>
        <dbReference type="PROSITE" id="PS50043"/>
    </source>
</evidence>
<dbReference type="GO" id="GO:0003677">
    <property type="term" value="F:DNA binding"/>
    <property type="evidence" value="ECO:0007669"/>
    <property type="project" value="UniProtKB-KW"/>
</dbReference>
<dbReference type="Proteomes" id="UP001161276">
    <property type="component" value="Unassembled WGS sequence"/>
</dbReference>
<comment type="caution">
    <text evidence="6">The sequence shown here is derived from an EMBL/GenBank/DDBJ whole genome shotgun (WGS) entry which is preliminary data.</text>
</comment>
<name>A0AA43B163_9BURK</name>
<dbReference type="GO" id="GO:0006355">
    <property type="term" value="P:regulation of DNA-templated transcription"/>
    <property type="evidence" value="ECO:0007669"/>
    <property type="project" value="InterPro"/>
</dbReference>